<reference evidence="4" key="1">
    <citation type="journal article" date="2014" name="Int. J. Syst. Evol. Microbiol.">
        <title>Complete genome sequence of Corynebacterium casei LMG S-19264T (=DSM 44701T), isolated from a smear-ripened cheese.</title>
        <authorList>
            <consortium name="US DOE Joint Genome Institute (JGI-PGF)"/>
            <person name="Walter F."/>
            <person name="Albersmeier A."/>
            <person name="Kalinowski J."/>
            <person name="Ruckert C."/>
        </authorList>
    </citation>
    <scope>NUCLEOTIDE SEQUENCE</scope>
    <source>
        <strain evidence="4">CGMCC 1.10859</strain>
    </source>
</reference>
<evidence type="ECO:0000256" key="1">
    <source>
        <dbReference type="ARBA" id="ARBA00004948"/>
    </source>
</evidence>
<gene>
    <name evidence="4" type="primary">thiD</name>
    <name evidence="4" type="ORF">GCM10008024_34620</name>
    <name evidence="5" type="ORF">SAMN05444006_12350</name>
</gene>
<dbReference type="InterPro" id="IPR013749">
    <property type="entry name" value="PM/HMP-P_kinase-1"/>
</dbReference>
<dbReference type="Gene3D" id="3.40.1190.20">
    <property type="match status" value="1"/>
</dbReference>
<dbReference type="AlphaFoldDB" id="A0AAN5A0S3"/>
<dbReference type="SUPFAM" id="SSF53613">
    <property type="entry name" value="Ribokinase-like"/>
    <property type="match status" value="1"/>
</dbReference>
<dbReference type="RefSeq" id="WP_035839447.1">
    <property type="nucleotide sequence ID" value="NZ_BNAB01000021.1"/>
</dbReference>
<evidence type="ECO:0000256" key="2">
    <source>
        <dbReference type="ARBA" id="ARBA00012135"/>
    </source>
</evidence>
<comment type="caution">
    <text evidence="4">The sequence shown here is derived from an EMBL/GenBank/DDBJ whole genome shotgun (WGS) entry which is preliminary data.</text>
</comment>
<dbReference type="EMBL" id="FNOB01000023">
    <property type="protein sequence ID" value="SDX66900.1"/>
    <property type="molecule type" value="Genomic_DNA"/>
</dbReference>
<dbReference type="InterPro" id="IPR029056">
    <property type="entry name" value="Ribokinase-like"/>
</dbReference>
<keyword evidence="6" id="KW-1185">Reference proteome</keyword>
<dbReference type="Proteomes" id="UP000199541">
    <property type="component" value="Unassembled WGS sequence"/>
</dbReference>
<evidence type="ECO:0000313" key="4">
    <source>
        <dbReference type="EMBL" id="GHE05087.1"/>
    </source>
</evidence>
<reference evidence="4" key="3">
    <citation type="submission" date="2023-06" db="EMBL/GenBank/DDBJ databases">
        <authorList>
            <person name="Sun Q."/>
            <person name="Zhou Y."/>
        </authorList>
    </citation>
    <scope>NUCLEOTIDE SEQUENCE</scope>
    <source>
        <strain evidence="4">CGMCC 1.10859</strain>
    </source>
</reference>
<dbReference type="GO" id="GO:0005829">
    <property type="term" value="C:cytosol"/>
    <property type="evidence" value="ECO:0007669"/>
    <property type="project" value="TreeGrafter"/>
</dbReference>
<feature type="domain" description="Pyridoxamine kinase/Phosphomethylpyrimidine kinase" evidence="3">
    <location>
        <begin position="12"/>
        <end position="251"/>
    </location>
</feature>
<keyword evidence="4" id="KW-0808">Transferase</keyword>
<dbReference type="CDD" id="cd01169">
    <property type="entry name" value="HMPP_kinase"/>
    <property type="match status" value="1"/>
</dbReference>
<evidence type="ECO:0000313" key="5">
    <source>
        <dbReference type="EMBL" id="SDX66900.1"/>
    </source>
</evidence>
<evidence type="ECO:0000313" key="6">
    <source>
        <dbReference type="Proteomes" id="UP000199541"/>
    </source>
</evidence>
<organism evidence="4 7">
    <name type="scientific">Allgaiera indica</name>
    <dbReference type="NCBI Taxonomy" id="765699"/>
    <lineage>
        <taxon>Bacteria</taxon>
        <taxon>Pseudomonadati</taxon>
        <taxon>Pseudomonadota</taxon>
        <taxon>Alphaproteobacteria</taxon>
        <taxon>Rhodobacterales</taxon>
        <taxon>Paracoccaceae</taxon>
        <taxon>Allgaiera</taxon>
    </lineage>
</organism>
<proteinExistence type="predicted"/>
<evidence type="ECO:0000259" key="3">
    <source>
        <dbReference type="Pfam" id="PF08543"/>
    </source>
</evidence>
<keyword evidence="4" id="KW-0418">Kinase</keyword>
<evidence type="ECO:0000313" key="7">
    <source>
        <dbReference type="Proteomes" id="UP000634647"/>
    </source>
</evidence>
<comment type="pathway">
    <text evidence="1">Cofactor biosynthesis; thiamine diphosphate biosynthesis.</text>
</comment>
<dbReference type="InterPro" id="IPR004399">
    <property type="entry name" value="HMP/HMP-P_kinase_dom"/>
</dbReference>
<dbReference type="EMBL" id="BNAB01000021">
    <property type="protein sequence ID" value="GHE05087.1"/>
    <property type="molecule type" value="Genomic_DNA"/>
</dbReference>
<dbReference type="PANTHER" id="PTHR20858:SF17">
    <property type="entry name" value="HYDROXYMETHYLPYRIMIDINE_PHOSPHOMETHYLPYRIMIDINE KINASE THI20-RELATED"/>
    <property type="match status" value="1"/>
</dbReference>
<dbReference type="GO" id="GO:0008972">
    <property type="term" value="F:phosphomethylpyrimidine kinase activity"/>
    <property type="evidence" value="ECO:0007669"/>
    <property type="project" value="InterPro"/>
</dbReference>
<protein>
    <recommendedName>
        <fullName evidence="2">hydroxymethylpyrimidine kinase</fullName>
        <ecNumber evidence="2">2.7.1.49</ecNumber>
    </recommendedName>
</protein>
<dbReference type="GO" id="GO:0008902">
    <property type="term" value="F:hydroxymethylpyrimidine kinase activity"/>
    <property type="evidence" value="ECO:0007669"/>
    <property type="project" value="UniProtKB-EC"/>
</dbReference>
<reference evidence="5 6" key="2">
    <citation type="submission" date="2016-10" db="EMBL/GenBank/DDBJ databases">
        <authorList>
            <person name="Varghese N."/>
            <person name="Submissions S."/>
        </authorList>
    </citation>
    <scope>NUCLEOTIDE SEQUENCE [LARGE SCALE GENOMIC DNA]</scope>
    <source>
        <strain evidence="5 6">DSM 24802</strain>
    </source>
</reference>
<sequence>MKPALLCIGGMDSSAGAGLLRDTVTAAEFGLICRVAVTAVTAQTDRAVSAVHPVPPDVVAAQIFAGAPGAGAVKIGMLGNGAIVRAVAAALAETSAGVPLVLDPVLRSSSGRDLLDRAGLSALIETLLPRAALLTPNLPELRALGDWLDLPFGTGEEAIVAALQARGAGAVLVKGGHAETAKEARDRLYLPGGRIQEYTAPRQALTLRGTGCHLACAVAAGLALGQPLQVAVGRAKESVAARFALPARVGGGGGA</sequence>
<dbReference type="GO" id="GO:0009228">
    <property type="term" value="P:thiamine biosynthetic process"/>
    <property type="evidence" value="ECO:0007669"/>
    <property type="project" value="InterPro"/>
</dbReference>
<accession>A0AAN5A0S3</accession>
<name>A0AAN5A0S3_9RHOB</name>
<dbReference type="Pfam" id="PF08543">
    <property type="entry name" value="Phos_pyr_kin"/>
    <property type="match status" value="1"/>
</dbReference>
<dbReference type="Proteomes" id="UP000634647">
    <property type="component" value="Unassembled WGS sequence"/>
</dbReference>
<dbReference type="EC" id="2.7.1.49" evidence="2"/>
<dbReference type="PANTHER" id="PTHR20858">
    <property type="entry name" value="PHOSPHOMETHYLPYRIMIDINE KINASE"/>
    <property type="match status" value="1"/>
</dbReference>